<reference evidence="1" key="3">
    <citation type="submission" date="2016-05" db="EMBL/GenBank/DDBJ databases">
        <title>WGS assembly of Xenopus tropicalis.</title>
        <authorList>
            <person name="Sessions A."/>
            <person name="Jenkins J."/>
            <person name="Mitros T."/>
            <person name="Lyons J.T."/>
            <person name="Dichmann D.S."/>
            <person name="Robert J."/>
            <person name="Harland R.M."/>
            <person name="Rokhsar D.S."/>
        </authorList>
    </citation>
    <scope>NUCLEOTIDE SEQUENCE</scope>
    <source>
        <strain evidence="1">Nigerian</strain>
    </source>
</reference>
<protein>
    <submittedName>
        <fullName evidence="1">Uncharacterized protein</fullName>
    </submittedName>
</protein>
<gene>
    <name evidence="1" type="ORF">XENTR_v90025984mg</name>
</gene>
<dbReference type="AlphaFoldDB" id="A0A1B8XVN4"/>
<accession>A0A1B8XVN4</accession>
<name>A0A1B8XVN4_XENTR</name>
<organism evidence="1">
    <name type="scientific">Xenopus tropicalis</name>
    <name type="common">Western clawed frog</name>
    <name type="synonym">Silurana tropicalis</name>
    <dbReference type="NCBI Taxonomy" id="8364"/>
    <lineage>
        <taxon>Eukaryota</taxon>
        <taxon>Metazoa</taxon>
        <taxon>Chordata</taxon>
        <taxon>Craniata</taxon>
        <taxon>Vertebrata</taxon>
        <taxon>Euteleostomi</taxon>
        <taxon>Amphibia</taxon>
        <taxon>Batrachia</taxon>
        <taxon>Anura</taxon>
        <taxon>Pipoidea</taxon>
        <taxon>Pipidae</taxon>
        <taxon>Xenopodinae</taxon>
        <taxon>Xenopus</taxon>
        <taxon>Silurana</taxon>
    </lineage>
</organism>
<evidence type="ECO:0000313" key="1">
    <source>
        <dbReference type="EMBL" id="OCA14720.1"/>
    </source>
</evidence>
<reference evidence="1" key="2">
    <citation type="journal article" date="2010" name="Science">
        <title>The genome of the Western clawed frog Xenopus tropicalis.</title>
        <authorList>
            <person name="Hellsten U."/>
            <person name="Harland R.M."/>
            <person name="Gilchrist M.J."/>
            <person name="Hendrix D."/>
            <person name="Jurka J."/>
            <person name="Kapitonov V."/>
            <person name="Ovcharenko I."/>
            <person name="Putnam N.H."/>
            <person name="Shu S."/>
            <person name="Taher L."/>
            <person name="Blitz I.L."/>
            <person name="Blumberg B."/>
            <person name="Dichmann D.S."/>
            <person name="Dubchak I."/>
            <person name="Amaya E."/>
            <person name="Detter J.C."/>
            <person name="Fletcher R."/>
            <person name="Gerhard D.S."/>
            <person name="Goodstein D."/>
            <person name="Graves T."/>
            <person name="Grigoriev I.V."/>
            <person name="Grimwood J."/>
            <person name="Kawashima T."/>
            <person name="Lindquist E."/>
            <person name="Lucas S.M."/>
            <person name="Mead P.E."/>
            <person name="Mitros T."/>
            <person name="Ogino H."/>
            <person name="Ohta Y."/>
            <person name="Poliakov A.V."/>
            <person name="Pollet N."/>
            <person name="Robert J."/>
            <person name="Salamov A."/>
            <person name="Sater A.K."/>
            <person name="Schmutz J."/>
            <person name="Terry A."/>
            <person name="Vize P.D."/>
            <person name="Warren W.C."/>
            <person name="Wells D."/>
            <person name="Wills A."/>
            <person name="Wilson R.K."/>
            <person name="Zimmerman L.B."/>
            <person name="Zorn A.M."/>
            <person name="Grainger R."/>
            <person name="Grammer T."/>
            <person name="Khokha M.K."/>
            <person name="Richardson P.M."/>
            <person name="Rokhsar D.S."/>
        </authorList>
    </citation>
    <scope>NUCLEOTIDE SEQUENCE [LARGE SCALE GENOMIC DNA]</scope>
    <source>
        <strain evidence="1">Nigerian</strain>
    </source>
</reference>
<dbReference type="EMBL" id="KV461258">
    <property type="protein sequence ID" value="OCA14720.1"/>
    <property type="molecule type" value="Genomic_DNA"/>
</dbReference>
<sequence>MYIYSLHAMMGNGGGDARNDLCEQNLQPVGPVQPADPGFCSLTDGVKGNAEFSEYLQCAPVYKTIYWKEGKNVLKCIQLNVKVAT</sequence>
<proteinExistence type="predicted"/>
<reference evidence="1" key="1">
    <citation type="submission" date="2009-11" db="EMBL/GenBank/DDBJ databases">
        <authorList>
            <consortium name="US DOE Joint Genome Institute (JGI-PGF)"/>
            <person name="Ottilar R."/>
            <person name="Schmutz J."/>
            <person name="Salamov A."/>
            <person name="Cheng J.F."/>
            <person name="Lucas S."/>
            <person name="Pitluck S."/>
            <person name="Gundlach H."/>
            <person name="Guo Y."/>
            <person name="Haberer G."/>
            <person name="Nasrallah J."/>
            <person name="Mayer K.F.X."/>
            <person name="van de Peer Y."/>
            <person name="Weigel D."/>
            <person name="Grigoriev I.V."/>
        </authorList>
    </citation>
    <scope>NUCLEOTIDE SEQUENCE</scope>
    <source>
        <strain evidence="1">Nigerian</strain>
    </source>
</reference>